<protein>
    <submittedName>
        <fullName evidence="4">Transglutaminase</fullName>
    </submittedName>
</protein>
<gene>
    <name evidence="4" type="ORF">Q763_10420</name>
</gene>
<dbReference type="STRING" id="1406840.Q763_10420"/>
<evidence type="ECO:0000256" key="1">
    <source>
        <dbReference type="SAM" id="SignalP"/>
    </source>
</evidence>
<organism evidence="4 5">
    <name type="scientific">Flavobacterium beibuense F44-8</name>
    <dbReference type="NCBI Taxonomy" id="1406840"/>
    <lineage>
        <taxon>Bacteria</taxon>
        <taxon>Pseudomonadati</taxon>
        <taxon>Bacteroidota</taxon>
        <taxon>Flavobacteriia</taxon>
        <taxon>Flavobacteriales</taxon>
        <taxon>Flavobacteriaceae</taxon>
        <taxon>Flavobacterium</taxon>
    </lineage>
</organism>
<dbReference type="Gene3D" id="2.60.40.3140">
    <property type="match status" value="1"/>
</dbReference>
<comment type="caution">
    <text evidence="4">The sequence shown here is derived from an EMBL/GenBank/DDBJ whole genome shotgun (WGS) entry which is preliminary data.</text>
</comment>
<keyword evidence="5" id="KW-1185">Reference proteome</keyword>
<dbReference type="RefSeq" id="WP_035133891.1">
    <property type="nucleotide sequence ID" value="NZ_JRLV01000010.1"/>
</dbReference>
<dbReference type="eggNOG" id="COG1305">
    <property type="taxonomic scope" value="Bacteria"/>
</dbReference>
<feature type="signal peptide" evidence="1">
    <location>
        <begin position="1"/>
        <end position="21"/>
    </location>
</feature>
<evidence type="ECO:0000259" key="3">
    <source>
        <dbReference type="Pfam" id="PF12969"/>
    </source>
</evidence>
<keyword evidence="1" id="KW-0732">Signal</keyword>
<name>A0A0A2LKH2_9FLAO</name>
<dbReference type="Gene3D" id="3.10.620.30">
    <property type="match status" value="1"/>
</dbReference>
<feature type="domain" description="DUF3857" evidence="3">
    <location>
        <begin position="68"/>
        <end position="218"/>
    </location>
</feature>
<evidence type="ECO:0000313" key="5">
    <source>
        <dbReference type="Proteomes" id="UP000030129"/>
    </source>
</evidence>
<feature type="chain" id="PRO_5002002387" evidence="1">
    <location>
        <begin position="22"/>
        <end position="671"/>
    </location>
</feature>
<dbReference type="Gene3D" id="2.60.120.1130">
    <property type="match status" value="1"/>
</dbReference>
<proteinExistence type="predicted"/>
<dbReference type="Pfam" id="PF12969">
    <property type="entry name" value="DUF3857"/>
    <property type="match status" value="1"/>
</dbReference>
<dbReference type="InterPro" id="IPR002931">
    <property type="entry name" value="Transglutaminase-like"/>
</dbReference>
<dbReference type="InterPro" id="IPR024618">
    <property type="entry name" value="DUF3857"/>
</dbReference>
<reference evidence="4 5" key="1">
    <citation type="submission" date="2013-09" db="EMBL/GenBank/DDBJ databases">
        <authorList>
            <person name="Zeng Z."/>
            <person name="Chen C."/>
        </authorList>
    </citation>
    <scope>NUCLEOTIDE SEQUENCE [LARGE SCALE GENOMIC DNA]</scope>
    <source>
        <strain evidence="4 5">F44-8</strain>
    </source>
</reference>
<dbReference type="AlphaFoldDB" id="A0A0A2LKH2"/>
<dbReference type="EMBL" id="JRLV01000010">
    <property type="protein sequence ID" value="KGO80424.1"/>
    <property type="molecule type" value="Genomic_DNA"/>
</dbReference>
<dbReference type="Proteomes" id="UP000030129">
    <property type="component" value="Unassembled WGS sequence"/>
</dbReference>
<evidence type="ECO:0000313" key="4">
    <source>
        <dbReference type="EMBL" id="KGO80424.1"/>
    </source>
</evidence>
<dbReference type="Pfam" id="PF01841">
    <property type="entry name" value="Transglut_core"/>
    <property type="match status" value="1"/>
</dbReference>
<feature type="domain" description="Transglutaminase-like" evidence="2">
    <location>
        <begin position="321"/>
        <end position="425"/>
    </location>
</feature>
<sequence>MKIFKFFMFLLLAGHSTYAQKYELGKVTKEELAQKRHPSDSTAPAAILFSRGETYMELSENEGFTLVTEVDMKIKIYTKDGYDWANKAVSYYHSDNGDESVDFNKAATYNLIDGKVEKTKLKREGEFDEELSKFYRQKKIMMPDVKEGSIVEYHYEIRSPFTSVFPEWRFQESIPVNYSEYTTRIPEYYTFNPVFRGYLVPKVNRTKNNKKFTYTSKNRSGGQGFNASKTGFSNNEINYFENVVTYIIENAPMLKGERFVNNIDNYTSSIEHELTMTQYPNETVKSYSHTWEDLAKTIYKNDNFGGELKKTNYFEDDVDALIAGVTLPEEKLAIIFTYVRDRMNWNDYYGYSCHDGVKQAYKSKTGNIAEINLMLTAMLNYAGLEANPVLVTTRSSKIALFPNRSAFNYVIASVELQGGFVLLDASSKSALPNIRPIRSLNWEGRLIKKDGTSVAINMLPQFNSKENITIMGEIAEDGVISGKARDQYYDYHAYLFREAYSGTNEDSYLEKLEERYNGIEINDYTVVYDEFSKPVTEEFNFTHNNVTDVIGDKIYINPLLFFTDDENPFKQEKREYPIDFVFPTQYRYMINLKIPDGYIVESLPESIALAMEDNIGSFKFTIQAQNNQIQLMAISDINYASVSPAYYTVLKGFYQKMVEKQAEKIVLTKKI</sequence>
<evidence type="ECO:0000259" key="2">
    <source>
        <dbReference type="Pfam" id="PF01841"/>
    </source>
</evidence>
<accession>A0A0A2LKH2</accession>